<organism evidence="1 2">
    <name type="scientific">Jejuia pallidilutea</name>
    <dbReference type="NCBI Taxonomy" id="504487"/>
    <lineage>
        <taxon>Bacteria</taxon>
        <taxon>Pseudomonadati</taxon>
        <taxon>Bacteroidota</taxon>
        <taxon>Flavobacteriia</taxon>
        <taxon>Flavobacteriales</taxon>
        <taxon>Flavobacteriaceae</taxon>
        <taxon>Jejuia</taxon>
    </lineage>
</organism>
<dbReference type="AlphaFoldDB" id="A0A362XBD5"/>
<sequence>MFLIAHKRNIPAVDRDRGDIPYNDMSIVWKSPQQEIERNTNIND</sequence>
<comment type="caution">
    <text evidence="1">The sequence shown here is derived from an EMBL/GenBank/DDBJ whole genome shotgun (WGS) entry which is preliminary data.</text>
</comment>
<evidence type="ECO:0000313" key="2">
    <source>
        <dbReference type="Proteomes" id="UP000251545"/>
    </source>
</evidence>
<protein>
    <submittedName>
        <fullName evidence="1">Uncharacterized protein</fullName>
    </submittedName>
</protein>
<dbReference type="Proteomes" id="UP000251545">
    <property type="component" value="Unassembled WGS sequence"/>
</dbReference>
<dbReference type="EMBL" id="PVEO01000001">
    <property type="protein sequence ID" value="PQV51531.1"/>
    <property type="molecule type" value="Genomic_DNA"/>
</dbReference>
<name>A0A362XBD5_9FLAO</name>
<reference evidence="1 2" key="1">
    <citation type="submission" date="2018-02" db="EMBL/GenBank/DDBJ databases">
        <title>Genomic Encyclopedia of Archaeal and Bacterial Type Strains, Phase II (KMG-II): from individual species to whole genera.</title>
        <authorList>
            <person name="Goeker M."/>
        </authorList>
    </citation>
    <scope>NUCLEOTIDE SEQUENCE [LARGE SCALE GENOMIC DNA]</scope>
    <source>
        <strain evidence="1 2">DSM 21165</strain>
    </source>
</reference>
<accession>A0A362XBD5</accession>
<proteinExistence type="predicted"/>
<gene>
    <name evidence="1" type="ORF">CLV33_101455</name>
</gene>
<evidence type="ECO:0000313" key="1">
    <source>
        <dbReference type="EMBL" id="PQV51531.1"/>
    </source>
</evidence>